<comment type="caution">
    <text evidence="1">The sequence shown here is derived from an EMBL/GenBank/DDBJ whole genome shotgun (WGS) entry which is preliminary data.</text>
</comment>
<name>A0AA88PAE3_9TELE</name>
<dbReference type="Proteomes" id="UP001187343">
    <property type="component" value="Unassembled WGS sequence"/>
</dbReference>
<reference evidence="1" key="1">
    <citation type="submission" date="2023-08" db="EMBL/GenBank/DDBJ databases">
        <title>Chromosome-level Genome Assembly of mud carp (Cirrhinus molitorella).</title>
        <authorList>
            <person name="Liu H."/>
        </authorList>
    </citation>
    <scope>NUCLEOTIDE SEQUENCE</scope>
    <source>
        <strain evidence="1">Prfri</strain>
        <tissue evidence="1">Muscle</tissue>
    </source>
</reference>
<evidence type="ECO:0000313" key="1">
    <source>
        <dbReference type="EMBL" id="KAK2878468.1"/>
    </source>
</evidence>
<protein>
    <submittedName>
        <fullName evidence="1">Uncharacterized protein</fullName>
    </submittedName>
</protein>
<evidence type="ECO:0000313" key="2">
    <source>
        <dbReference type="Proteomes" id="UP001187343"/>
    </source>
</evidence>
<proteinExistence type="predicted"/>
<keyword evidence="2" id="KW-1185">Reference proteome</keyword>
<sequence>MFSPVVVCLRWTEISSISPIRSAAEHLMTRPSRRSLVSVADGVLTSGTFRGGLWDCALAVLVRRENSQPRSWSTASRCNEICKSQGQLGTAGQDELLFVTNSRGLRAVATCHMLPCTSPAVTSSHPDSWASRPLFDNRSLRRACDSIASGLVLA</sequence>
<dbReference type="AlphaFoldDB" id="A0AA88PAE3"/>
<accession>A0AA88PAE3</accession>
<gene>
    <name evidence="1" type="ORF">Q8A67_019259</name>
</gene>
<dbReference type="EMBL" id="JAUYZG010000019">
    <property type="protein sequence ID" value="KAK2878468.1"/>
    <property type="molecule type" value="Genomic_DNA"/>
</dbReference>
<organism evidence="1 2">
    <name type="scientific">Cirrhinus molitorella</name>
    <name type="common">mud carp</name>
    <dbReference type="NCBI Taxonomy" id="172907"/>
    <lineage>
        <taxon>Eukaryota</taxon>
        <taxon>Metazoa</taxon>
        <taxon>Chordata</taxon>
        <taxon>Craniata</taxon>
        <taxon>Vertebrata</taxon>
        <taxon>Euteleostomi</taxon>
        <taxon>Actinopterygii</taxon>
        <taxon>Neopterygii</taxon>
        <taxon>Teleostei</taxon>
        <taxon>Ostariophysi</taxon>
        <taxon>Cypriniformes</taxon>
        <taxon>Cyprinidae</taxon>
        <taxon>Labeoninae</taxon>
        <taxon>Labeonini</taxon>
        <taxon>Cirrhinus</taxon>
    </lineage>
</organism>